<dbReference type="VEuPathDB" id="FungiDB:GMDG_01603"/>
<dbReference type="Proteomes" id="UP000011064">
    <property type="component" value="Unassembled WGS sequence"/>
</dbReference>
<accession>L8FVX6</accession>
<dbReference type="InParanoid" id="L8FVX6"/>
<evidence type="ECO:0000313" key="2">
    <source>
        <dbReference type="Proteomes" id="UP000011064"/>
    </source>
</evidence>
<reference evidence="2" key="1">
    <citation type="submission" date="2010-09" db="EMBL/GenBank/DDBJ databases">
        <title>The genome sequence of Geomyces destructans 20631-21.</title>
        <authorList>
            <consortium name="The Broad Institute Genome Sequencing Platform"/>
            <person name="Cuomo C.A."/>
            <person name="Blehert D.S."/>
            <person name="Lorch J.M."/>
            <person name="Young S.K."/>
            <person name="Zeng Q."/>
            <person name="Gargeya S."/>
            <person name="Fitzgerald M."/>
            <person name="Haas B."/>
            <person name="Abouelleil A."/>
            <person name="Alvarado L."/>
            <person name="Arachchi H.M."/>
            <person name="Berlin A."/>
            <person name="Brown A."/>
            <person name="Chapman S.B."/>
            <person name="Chen Z."/>
            <person name="Dunbar C."/>
            <person name="Freedman E."/>
            <person name="Gearin G."/>
            <person name="Gellesch M."/>
            <person name="Goldberg J."/>
            <person name="Griggs A."/>
            <person name="Gujja S."/>
            <person name="Heiman D."/>
            <person name="Howarth C."/>
            <person name="Larson L."/>
            <person name="Lui A."/>
            <person name="MacDonald P.J.P."/>
            <person name="Montmayeur A."/>
            <person name="Murphy C."/>
            <person name="Neiman D."/>
            <person name="Pearson M."/>
            <person name="Priest M."/>
            <person name="Roberts A."/>
            <person name="Saif S."/>
            <person name="Shea T."/>
            <person name="Shenoy N."/>
            <person name="Sisk P."/>
            <person name="Stolte C."/>
            <person name="Sykes S."/>
            <person name="Wortman J."/>
            <person name="Nusbaum C."/>
            <person name="Birren B."/>
        </authorList>
    </citation>
    <scope>NUCLEOTIDE SEQUENCE [LARGE SCALE GENOMIC DNA]</scope>
    <source>
        <strain evidence="2">ATCC MYA-4855 / 20631-21</strain>
    </source>
</reference>
<evidence type="ECO:0000313" key="1">
    <source>
        <dbReference type="EMBL" id="ELR05032.1"/>
    </source>
</evidence>
<dbReference type="EMBL" id="GL573188">
    <property type="protein sequence ID" value="ELR05032.1"/>
    <property type="molecule type" value="Genomic_DNA"/>
</dbReference>
<proteinExistence type="predicted"/>
<dbReference type="AlphaFoldDB" id="L8FVX6"/>
<keyword evidence="2" id="KW-1185">Reference proteome</keyword>
<dbReference type="HOGENOM" id="CLU_2146941_0_0_1"/>
<organism evidence="1 2">
    <name type="scientific">Pseudogymnoascus destructans (strain ATCC MYA-4855 / 20631-21)</name>
    <name type="common">Bat white-nose syndrome fungus</name>
    <name type="synonym">Geomyces destructans</name>
    <dbReference type="NCBI Taxonomy" id="658429"/>
    <lineage>
        <taxon>Eukaryota</taxon>
        <taxon>Fungi</taxon>
        <taxon>Dikarya</taxon>
        <taxon>Ascomycota</taxon>
        <taxon>Pezizomycotina</taxon>
        <taxon>Leotiomycetes</taxon>
        <taxon>Thelebolales</taxon>
        <taxon>Thelebolaceae</taxon>
        <taxon>Pseudogymnoascus</taxon>
    </lineage>
</organism>
<protein>
    <submittedName>
        <fullName evidence="1">Uncharacterized protein</fullName>
    </submittedName>
</protein>
<name>L8FVX6_PSED2</name>
<gene>
    <name evidence="1" type="ORF">GMDG_01603</name>
</gene>
<sequence>MSFQQCLPIHAVVLQHFIIFISLSSFLSNVPLNVGNQCLQLGLFCLEVVEDFLLALLRVRDERPVPISASYFLNFDQSFVAEGLEVVLDYHPTDRGNSRKCFFEVLEGVGAE</sequence>